<evidence type="ECO:0000313" key="9">
    <source>
        <dbReference type="Proteomes" id="UP000579945"/>
    </source>
</evidence>
<sequence length="326" mass="35169">MTPTASRPTAVEPGRPPAKRPFRPSRLVLHLFLALVALGWLLPLLLAVYASLRPYEETARFGYFSLPRSLTLDYYGQAWSQADLPKYYLNTLIIVVPGVILTLLMASFTAFAIARLRIPGRKVLLVVFTAGNLLPPQVLITPLYTLYTLIPLPWWLSDSLSLYDSYLGLILIHVAFQFGFCVFVLANFMRTIPEEISEAAMVDGGRRVATLLAAHAAAVPSRTGGVVDAAVHLDVQRLPLGAGADVLRRQVARHLGAEQPARAVLHRLQPAGRGVAAGGTADADRLPAPAQAVRLGPHARFDQGLTGPSWSVDAGGVTTPLAMTSD</sequence>
<protein>
    <submittedName>
        <fullName evidence="8">ABC-type glycerol-3-phosphate transport system permease component</fullName>
    </submittedName>
</protein>
<gene>
    <name evidence="8" type="ORF">FHR33_007918</name>
</gene>
<evidence type="ECO:0000256" key="7">
    <source>
        <dbReference type="SAM" id="Phobius"/>
    </source>
</evidence>
<keyword evidence="2" id="KW-0813">Transport</keyword>
<dbReference type="Gene3D" id="1.10.3720.10">
    <property type="entry name" value="MetI-like"/>
    <property type="match status" value="1"/>
</dbReference>
<feature type="transmembrane region" description="Helical" evidence="7">
    <location>
        <begin position="166"/>
        <end position="188"/>
    </location>
</feature>
<proteinExistence type="predicted"/>
<dbReference type="PANTHER" id="PTHR43744:SF8">
    <property type="entry name" value="SN-GLYCEROL-3-PHOSPHATE TRANSPORT SYSTEM PERMEASE PROTEIN UGPE"/>
    <property type="match status" value="1"/>
</dbReference>
<keyword evidence="5 7" id="KW-1133">Transmembrane helix</keyword>
<keyword evidence="6 7" id="KW-0472">Membrane</keyword>
<dbReference type="Proteomes" id="UP000579945">
    <property type="component" value="Unassembled WGS sequence"/>
</dbReference>
<keyword evidence="9" id="KW-1185">Reference proteome</keyword>
<accession>A0A7W5VHC8</accession>
<evidence type="ECO:0000256" key="3">
    <source>
        <dbReference type="ARBA" id="ARBA00022475"/>
    </source>
</evidence>
<dbReference type="GO" id="GO:0005886">
    <property type="term" value="C:plasma membrane"/>
    <property type="evidence" value="ECO:0007669"/>
    <property type="project" value="UniProtKB-SubCell"/>
</dbReference>
<dbReference type="EMBL" id="JACIBV010000001">
    <property type="protein sequence ID" value="MBB3732058.1"/>
    <property type="molecule type" value="Genomic_DNA"/>
</dbReference>
<dbReference type="RefSeq" id="WP_425567936.1">
    <property type="nucleotide sequence ID" value="NZ_BAAAXX010000180.1"/>
</dbReference>
<dbReference type="SUPFAM" id="SSF161098">
    <property type="entry name" value="MetI-like"/>
    <property type="match status" value="1"/>
</dbReference>
<feature type="transmembrane region" description="Helical" evidence="7">
    <location>
        <begin position="87"/>
        <end position="111"/>
    </location>
</feature>
<organism evidence="8 9">
    <name type="scientific">Nonomuraea dietziae</name>
    <dbReference type="NCBI Taxonomy" id="65515"/>
    <lineage>
        <taxon>Bacteria</taxon>
        <taxon>Bacillati</taxon>
        <taxon>Actinomycetota</taxon>
        <taxon>Actinomycetes</taxon>
        <taxon>Streptosporangiales</taxon>
        <taxon>Streptosporangiaceae</taxon>
        <taxon>Nonomuraea</taxon>
    </lineage>
</organism>
<evidence type="ECO:0000256" key="4">
    <source>
        <dbReference type="ARBA" id="ARBA00022692"/>
    </source>
</evidence>
<evidence type="ECO:0000256" key="2">
    <source>
        <dbReference type="ARBA" id="ARBA00022448"/>
    </source>
</evidence>
<keyword evidence="4 7" id="KW-0812">Transmembrane</keyword>
<keyword evidence="3" id="KW-1003">Cell membrane</keyword>
<evidence type="ECO:0000256" key="6">
    <source>
        <dbReference type="ARBA" id="ARBA00023136"/>
    </source>
</evidence>
<evidence type="ECO:0000256" key="5">
    <source>
        <dbReference type="ARBA" id="ARBA00022989"/>
    </source>
</evidence>
<evidence type="ECO:0000313" key="8">
    <source>
        <dbReference type="EMBL" id="MBB3732058.1"/>
    </source>
</evidence>
<comment type="subcellular location">
    <subcellularLocation>
        <location evidence="1">Cell membrane</location>
        <topology evidence="1">Multi-pass membrane protein</topology>
    </subcellularLocation>
</comment>
<feature type="transmembrane region" description="Helical" evidence="7">
    <location>
        <begin position="27"/>
        <end position="52"/>
    </location>
</feature>
<feature type="transmembrane region" description="Helical" evidence="7">
    <location>
        <begin position="123"/>
        <end position="146"/>
    </location>
</feature>
<evidence type="ECO:0000256" key="1">
    <source>
        <dbReference type="ARBA" id="ARBA00004651"/>
    </source>
</evidence>
<dbReference type="InterPro" id="IPR035906">
    <property type="entry name" value="MetI-like_sf"/>
</dbReference>
<name>A0A7W5VHC8_9ACTN</name>
<dbReference type="PANTHER" id="PTHR43744">
    <property type="entry name" value="ABC TRANSPORTER PERMEASE PROTEIN MG189-RELATED-RELATED"/>
    <property type="match status" value="1"/>
</dbReference>
<dbReference type="AlphaFoldDB" id="A0A7W5VHC8"/>
<comment type="caution">
    <text evidence="8">The sequence shown here is derived from an EMBL/GenBank/DDBJ whole genome shotgun (WGS) entry which is preliminary data.</text>
</comment>
<reference evidence="8 9" key="1">
    <citation type="submission" date="2020-08" db="EMBL/GenBank/DDBJ databases">
        <title>Sequencing the genomes of 1000 actinobacteria strains.</title>
        <authorList>
            <person name="Klenk H.-P."/>
        </authorList>
    </citation>
    <scope>NUCLEOTIDE SEQUENCE [LARGE SCALE GENOMIC DNA]</scope>
    <source>
        <strain evidence="8 9">DSM 44320</strain>
    </source>
</reference>